<dbReference type="Gene3D" id="3.30.420.10">
    <property type="entry name" value="Ribonuclease H-like superfamily/Ribonuclease H"/>
    <property type="match status" value="2"/>
</dbReference>
<organism evidence="12">
    <name type="scientific">Tanacetum cinerariifolium</name>
    <name type="common">Dalmatian daisy</name>
    <name type="synonym">Chrysanthemum cinerariifolium</name>
    <dbReference type="NCBI Taxonomy" id="118510"/>
    <lineage>
        <taxon>Eukaryota</taxon>
        <taxon>Viridiplantae</taxon>
        <taxon>Streptophyta</taxon>
        <taxon>Embryophyta</taxon>
        <taxon>Tracheophyta</taxon>
        <taxon>Spermatophyta</taxon>
        <taxon>Magnoliopsida</taxon>
        <taxon>eudicotyledons</taxon>
        <taxon>Gunneridae</taxon>
        <taxon>Pentapetalae</taxon>
        <taxon>asterids</taxon>
        <taxon>campanulids</taxon>
        <taxon>Asterales</taxon>
        <taxon>Asteraceae</taxon>
        <taxon>Asteroideae</taxon>
        <taxon>Anthemideae</taxon>
        <taxon>Anthemidinae</taxon>
        <taxon>Tanacetum</taxon>
    </lineage>
</organism>
<feature type="compositionally biased region" description="Basic and acidic residues" evidence="10">
    <location>
        <begin position="1780"/>
        <end position="1794"/>
    </location>
</feature>
<dbReference type="GO" id="GO:0008270">
    <property type="term" value="F:zinc ion binding"/>
    <property type="evidence" value="ECO:0007669"/>
    <property type="project" value="InterPro"/>
</dbReference>
<feature type="compositionally biased region" description="Acidic residues" evidence="10">
    <location>
        <begin position="1673"/>
        <end position="1732"/>
    </location>
</feature>
<evidence type="ECO:0000259" key="11">
    <source>
        <dbReference type="PROSITE" id="PS50994"/>
    </source>
</evidence>
<keyword evidence="8" id="KW-0695">RNA-directed DNA polymerase</keyword>
<dbReference type="InterPro" id="IPR001878">
    <property type="entry name" value="Znf_CCHC"/>
</dbReference>
<keyword evidence="9" id="KW-0175">Coiled coil</keyword>
<feature type="compositionally biased region" description="Basic residues" evidence="10">
    <location>
        <begin position="2530"/>
        <end position="2540"/>
    </location>
</feature>
<dbReference type="Gene3D" id="4.10.60.10">
    <property type="entry name" value="Zinc finger, CCHC-type"/>
    <property type="match status" value="1"/>
</dbReference>
<feature type="compositionally biased region" description="Low complexity" evidence="10">
    <location>
        <begin position="2560"/>
        <end position="2569"/>
    </location>
</feature>
<feature type="compositionally biased region" description="Low complexity" evidence="10">
    <location>
        <begin position="1588"/>
        <end position="1602"/>
    </location>
</feature>
<evidence type="ECO:0000313" key="12">
    <source>
        <dbReference type="EMBL" id="GEU75291.1"/>
    </source>
</evidence>
<dbReference type="Pfam" id="PF22936">
    <property type="entry name" value="Pol_BBD"/>
    <property type="match status" value="1"/>
</dbReference>
<feature type="coiled-coil region" evidence="9">
    <location>
        <begin position="3030"/>
        <end position="3057"/>
    </location>
</feature>
<dbReference type="CDD" id="cd09272">
    <property type="entry name" value="RNase_HI_RT_Ty1"/>
    <property type="match status" value="1"/>
</dbReference>
<dbReference type="PANTHER" id="PTHR37984">
    <property type="entry name" value="PROTEIN CBG26694"/>
    <property type="match status" value="1"/>
</dbReference>
<dbReference type="Pfam" id="PF25597">
    <property type="entry name" value="SH3_retrovirus"/>
    <property type="match status" value="1"/>
</dbReference>
<feature type="compositionally biased region" description="Acidic residues" evidence="10">
    <location>
        <begin position="1739"/>
        <end position="1748"/>
    </location>
</feature>
<feature type="compositionally biased region" description="Polar residues" evidence="10">
    <location>
        <begin position="160"/>
        <end position="171"/>
    </location>
</feature>
<evidence type="ECO:0000256" key="9">
    <source>
        <dbReference type="SAM" id="Coils"/>
    </source>
</evidence>
<dbReference type="CDD" id="cd01647">
    <property type="entry name" value="RT_LTR"/>
    <property type="match status" value="1"/>
</dbReference>
<feature type="domain" description="Integrase catalytic" evidence="11">
    <location>
        <begin position="606"/>
        <end position="683"/>
    </location>
</feature>
<feature type="region of interest" description="Disordered" evidence="10">
    <location>
        <begin position="2048"/>
        <end position="2132"/>
    </location>
</feature>
<feature type="compositionally biased region" description="Polar residues" evidence="10">
    <location>
        <begin position="2106"/>
        <end position="2116"/>
    </location>
</feature>
<protein>
    <submittedName>
        <fullName evidence="12">Retrovirus-related Pol polyprotein from transposon TNT 1-94</fullName>
    </submittedName>
</protein>
<dbReference type="Pfam" id="PF07727">
    <property type="entry name" value="RVT_2"/>
    <property type="match status" value="1"/>
</dbReference>
<evidence type="ECO:0000256" key="3">
    <source>
        <dbReference type="ARBA" id="ARBA00022695"/>
    </source>
</evidence>
<dbReference type="GO" id="GO:0003676">
    <property type="term" value="F:nucleic acid binding"/>
    <property type="evidence" value="ECO:0007669"/>
    <property type="project" value="InterPro"/>
</dbReference>
<evidence type="ECO:0000256" key="10">
    <source>
        <dbReference type="SAM" id="MobiDB-lite"/>
    </source>
</evidence>
<keyword evidence="7" id="KW-0378">Hydrolase</keyword>
<dbReference type="EMBL" id="BKCJ010007054">
    <property type="protein sequence ID" value="GEU75291.1"/>
    <property type="molecule type" value="Genomic_DNA"/>
</dbReference>
<dbReference type="InterPro" id="IPR057670">
    <property type="entry name" value="SH3_retrovirus"/>
</dbReference>
<dbReference type="InterPro" id="IPR013103">
    <property type="entry name" value="RVT_2"/>
</dbReference>
<dbReference type="SUPFAM" id="SSF53098">
    <property type="entry name" value="Ribonuclease H-like"/>
    <property type="match status" value="2"/>
</dbReference>
<sequence length="3159" mass="360034">MGGRTGRGGGRTRGRSGDQGNGRIDGQGGQVVAEAIQADCDVKATHIILRGLPSEVYALVSTHKVAKQLWERIQMLMQGTSLTKQERECKLYDDFDKFTYRKGETLRDFYLRFSLLLNDMNMYNIKLEQFQVNTKFLNTLLPEWSKFVTDQSYHQHQFQPQASTYQSSPYATQYHPPQYGSQAPSSSNLSISYPPNDIQSSVNHNVYMASSSIPQMEYAPTVHLQSEYPATNNQLRYSSNPRQQATINNGTVTIPPIQGRQNFVTAGSSRPYASGSGGASGKQRTSSNQYVVTNNASYQADDMDAYDSDCNELNSAKIALMANLSHYGSDNLAERTPRKAKKNKLEEHLRKVRPSLNKKSIVDTKATSSVTNSMSNVNSDLKCALCNGCLFPDNHDACVVAYINSVNARIKSKSVKKLVNRRIWQPTRKMFTTVRHIWKPTRWTFTLVGNVCPLTRLATTTIVPHKEPIPIASNTNKPVITLVVQIILWYLDSGCSKHMTKDRTQLINFVHKFLSTVKFGNDHVAKIMGYGDYQIENVTISRVYYVEGLGHNLLSASKTKSWLWHRRLSHLNFGAINHLARQGLVRGLPKLKFEKYHLCSACAMSEKVGISHETSVARSPQQNGVIERRNRTLIEAARTMLIYAQALLFLWAEAVATACFTQNRSIIRLRHEKTPYELLHNKLPDLSFFHVFGTLCYPTNDSKNLGKLQPKADIGIFIGYAPTKKAFQIYNKRTRRIVETIHVDFDELTAMASEQSSLGPALNEMTPTTISLRLVQKSSSSTPYVPPLRNDWDLLFQPMFDELLNPPPSVDHQDAQVIAPIVEVILQVQDVSTGSPSSTTVDQDAPSSSKSHTTTEIQSSVIPQEVKEDNLDIEVAHMGNDPLIGASILETYKEVLTQSYWIEAMQEELNEFERLEVWELVPRPNKVMVITLKWIYKVKLDELGGILKNKARLVARGYRQEEGIDFEESFSPVARLEAIRIFLAYVAHKNMVIYQMDVKTTFLNGNLREEVYVSQPNGFVDQDNPNHVYKLKKALYGLKQASRTWYDMLSSFLISQDFSKGSVDPTLFIHRNGNDLLLVQIYVDDIIFAASTLELCDLFANLMYSKFKMSMMGKILFFLGLQISQSPRGIFINQSKYAIESLKKYGFESYDPVDTPMVEKSKLDEDKEGKAVDPSHYHGMISTLLYLTASRPDLQFAICMCARYQARPTEKHDSSVALTAFADADHVGCQDTRRSTSGSVQFLGERLISWSSKRQKSAAISSTEAKYIALSSCCAQILWMRSQLSDYGLGFNKILMYCDNKSVIALCCNNVQHSRSKHIDIRYHVIKEQVENGVIELYFVNTEYQLADLFTKALGRDRIEFLINKLGMRSFTPETLKQLMDELDETMDTTIKQQLAMDERMCRKSICKNFGLQQLSIIIPFDSIWILRSISLTWNHSGTYYISVRESMVNLLLNHRLKRKFLPSFVFKDTVQLSRRSLILRLSQALILWGLYHKRNIDYLIWEDFVYQVEHKNQKKSNEMYYPRFTKLSFTTLCQRILRFPGETSALLPIELTNDEIRNSKAYKDYYAIATGEAAPKPKASVRRIRSSSDTSITPPTAAASPRLKAYAKGKQTAKASKAKSLSALSEVAMIEAQQLKLVTKQSMQQAHISQPSGPGADERTGSKPGVPNVPTDESEEELSWNSTDDEGDDNEEGDDDSDEENEGDDGEEGNGDDNDDEDDDGEERDDDDADQEVVRDDDKDDDDEGGDDEHKSDEETREEESFDPIPQTPEDSEDEGDGKEDLGLNIGKEKRHDEEDEEYELYRDVNINQGRGLQGTLEVEDTHVTLTPVKPNGQQESSSVSSQSVTSMLNLTLDVGMDSIFETTSRIDVQTPTSVASLLITTPTMTSSTIATTTTTTSQAPILPTTIPSDIIQHLPSFGSLFRFDDRLRSLEENFSEVMQTNQFASAVSAIPGIVQHYMDQRMNEAVKVVVQIQSDRLREEAQRENDEFLRTVDENIKKIIKEQKIEGNKPIQCSDEQRNLYKALVEAYESDKILLDTYEETVALKRRRDDDEDKDEEPSAGPDRGSKRRREGKDPESASAPSETATKSAGRSTTGSRSRQASANYQPIIQSSQHPEWFSQPQKPPTPDRDWNKTLPAVHGSIQSVDTLTPKLLAGPTYDLMKGSCKSLIELEYHLEEVYKATTDQLDWVNPKSQQYPHNLLQPLPLIPDNRGRRVIPLAHFINNDLEYLRGGASSHYDKHALWGVSHWGRKHQQFYGFAVNRESARDVYSKKRIIAVTELKIGNGIATRTWIRLRIVIQRRMEDLQLGVESYQKRLNLTKPDTYQSDLKRKEAYTSYSNPRGFIYQNKGKKNRLMQIDELHKFSDGTLTDVRTALNDRLKGIQMRYLPQTIWRKSDKDRAAAMIQAIDKRLKTRRIMRSFECEVNDGVDGDPDFSTIIAQQLHNLLPIIVVQVGSQCSDQGNGWNQNGNIRGDVRNVIENNDRRGCTYKEFLACNLKKYDGKGATELTTIRKAMQIASTLTDEAIRKGSLKKNPKKRRNGGEPSKHRNERDDNKRTSTRNAFTTTTNLVRREKTGTVPKCTTYNFHHPPKTPCRTCFNYNRPRHFAKDCRVVPRNVNPINARNPTVRTCYECGSIDHFKAACPRNNGNQVRGRAFMLGAEEARQDPNIVTGIEPNDLGFSYEIKIASEQLVEIDKVIKDYKLEIEDLRSRYHQLRVHEDDIPKTAFRTRYGHFEFIVMPFGLTNAPAVFMDLMNRVYRTYLDKFVIVFIDDILIYSKTWEEHEFLGHVINGNGIHVDPSKIEAVKNWEAPRTPFEVHSFLGLGRCLTCLKVKAVHQRPSGLLQQPKIPKWKWKRITMDFVTKLTRTSNGHDTIWVIVNWLTKSVYILPMRDDYKMDMLARLYMNEIVARHGVPISIISNRDSHFTSRFWQSMQEALGTKLDMSRANYPQTNGQSERIIQTLEDMLGACVLNFRGSWDVHLSLIEFSYNNSYHSSVRCALFEALYDRKCHSPIMWAKFREGQLIGPELVQETTKKISQINDRLKAARDRQKRYADKRRKPLDFSVVAYRLDLLEELYDVHDTFHVSNLKKCLADPTLQVPLDEIQVYAKLNFVEEPVEILKREFKNLKRSRITIVKVRWNSKCGPEFTWECKDQMRLK</sequence>
<keyword evidence="6" id="KW-0255">Endonuclease</keyword>
<dbReference type="GO" id="GO:0006508">
    <property type="term" value="P:proteolysis"/>
    <property type="evidence" value="ECO:0007669"/>
    <property type="project" value="UniProtKB-KW"/>
</dbReference>
<reference evidence="12" key="1">
    <citation type="journal article" date="2019" name="Sci. Rep.">
        <title>Draft genome of Tanacetum cinerariifolium, the natural source of mosquito coil.</title>
        <authorList>
            <person name="Yamashiro T."/>
            <person name="Shiraishi A."/>
            <person name="Satake H."/>
            <person name="Nakayama K."/>
        </authorList>
    </citation>
    <scope>NUCLEOTIDE SEQUENCE</scope>
</reference>
<feature type="region of interest" description="Disordered" evidence="10">
    <location>
        <begin position="1"/>
        <end position="24"/>
    </location>
</feature>
<keyword evidence="1" id="KW-0645">Protease</keyword>
<feature type="region of interest" description="Disordered" evidence="10">
    <location>
        <begin position="833"/>
        <end position="859"/>
    </location>
</feature>
<dbReference type="InterPro" id="IPR012337">
    <property type="entry name" value="RNaseH-like_sf"/>
</dbReference>
<dbReference type="InterPro" id="IPR054722">
    <property type="entry name" value="PolX-like_BBD"/>
</dbReference>
<evidence type="ECO:0000256" key="1">
    <source>
        <dbReference type="ARBA" id="ARBA00022670"/>
    </source>
</evidence>
<feature type="region of interest" description="Disordered" evidence="10">
    <location>
        <begin position="1642"/>
        <end position="1799"/>
    </location>
</feature>
<feature type="region of interest" description="Disordered" evidence="10">
    <location>
        <begin position="2526"/>
        <end position="2571"/>
    </location>
</feature>
<dbReference type="Pfam" id="PF14223">
    <property type="entry name" value="Retrotran_gag_2"/>
    <property type="match status" value="1"/>
</dbReference>
<feature type="region of interest" description="Disordered" evidence="10">
    <location>
        <begin position="263"/>
        <end position="288"/>
    </location>
</feature>
<feature type="compositionally biased region" description="Basic and acidic residues" evidence="10">
    <location>
        <begin position="2541"/>
        <end position="2557"/>
    </location>
</feature>
<dbReference type="InterPro" id="IPR001584">
    <property type="entry name" value="Integrase_cat-core"/>
</dbReference>
<dbReference type="GO" id="GO:0004519">
    <property type="term" value="F:endonuclease activity"/>
    <property type="evidence" value="ECO:0007669"/>
    <property type="project" value="UniProtKB-KW"/>
</dbReference>
<feature type="region of interest" description="Disordered" evidence="10">
    <location>
        <begin position="1578"/>
        <end position="1605"/>
    </location>
</feature>
<dbReference type="Gene3D" id="3.10.10.10">
    <property type="entry name" value="HIV Type 1 Reverse Transcriptase, subunit A, domain 1"/>
    <property type="match status" value="1"/>
</dbReference>
<keyword evidence="2" id="KW-0808">Transferase</keyword>
<dbReference type="SUPFAM" id="SSF56672">
    <property type="entry name" value="DNA/RNA polymerases"/>
    <property type="match status" value="2"/>
</dbReference>
<dbReference type="PROSITE" id="PS50994">
    <property type="entry name" value="INTEGRASE"/>
    <property type="match status" value="2"/>
</dbReference>
<dbReference type="PANTHER" id="PTHR37984:SF5">
    <property type="entry name" value="PROTEIN NYNRIN-LIKE"/>
    <property type="match status" value="1"/>
</dbReference>
<keyword evidence="4" id="KW-0540">Nuclease</keyword>
<feature type="compositionally biased region" description="Polar residues" evidence="10">
    <location>
        <begin position="1642"/>
        <end position="1653"/>
    </location>
</feature>
<dbReference type="FunFam" id="3.10.10.10:FF:000007">
    <property type="entry name" value="Retrovirus-related Pol polyprotein from transposon 17.6-like Protein"/>
    <property type="match status" value="1"/>
</dbReference>
<evidence type="ECO:0000256" key="7">
    <source>
        <dbReference type="ARBA" id="ARBA00022801"/>
    </source>
</evidence>
<dbReference type="GO" id="GO:0004190">
    <property type="term" value="F:aspartic-type endopeptidase activity"/>
    <property type="evidence" value="ECO:0007669"/>
    <property type="project" value="UniProtKB-KW"/>
</dbReference>
<feature type="compositionally biased region" description="Low complexity" evidence="10">
    <location>
        <begin position="2086"/>
        <end position="2105"/>
    </location>
</feature>
<evidence type="ECO:0000256" key="2">
    <source>
        <dbReference type="ARBA" id="ARBA00022679"/>
    </source>
</evidence>
<proteinExistence type="predicted"/>
<dbReference type="InterPro" id="IPR043128">
    <property type="entry name" value="Rev_trsase/Diguanyl_cyclase"/>
</dbReference>
<dbReference type="InterPro" id="IPR000477">
    <property type="entry name" value="RT_dom"/>
</dbReference>
<name>A0A6L2MMN4_TANCI</name>
<dbReference type="InterPro" id="IPR036397">
    <property type="entry name" value="RNaseH_sf"/>
</dbReference>
<dbReference type="InterPro" id="IPR050951">
    <property type="entry name" value="Retrovirus_Pol_polyprotein"/>
</dbReference>
<dbReference type="GO" id="GO:0003964">
    <property type="term" value="F:RNA-directed DNA polymerase activity"/>
    <property type="evidence" value="ECO:0007669"/>
    <property type="project" value="UniProtKB-KW"/>
</dbReference>
<evidence type="ECO:0000256" key="8">
    <source>
        <dbReference type="ARBA" id="ARBA00022918"/>
    </source>
</evidence>
<feature type="compositionally biased region" description="Polar residues" evidence="10">
    <location>
        <begin position="179"/>
        <end position="189"/>
    </location>
</feature>
<accession>A0A6L2MMN4</accession>
<dbReference type="InterPro" id="IPR043502">
    <property type="entry name" value="DNA/RNA_pol_sf"/>
</dbReference>
<dbReference type="Pfam" id="PF00078">
    <property type="entry name" value="RVT_1"/>
    <property type="match status" value="1"/>
</dbReference>
<evidence type="ECO:0000256" key="4">
    <source>
        <dbReference type="ARBA" id="ARBA00022722"/>
    </source>
</evidence>
<feature type="domain" description="Integrase catalytic" evidence="11">
    <location>
        <begin position="2846"/>
        <end position="3009"/>
    </location>
</feature>
<gene>
    <name evidence="12" type="ORF">Tci_047269</name>
</gene>
<feature type="region of interest" description="Disordered" evidence="10">
    <location>
        <begin position="160"/>
        <end position="189"/>
    </location>
</feature>
<keyword evidence="5" id="KW-0064">Aspartyl protease</keyword>
<dbReference type="SMART" id="SM00343">
    <property type="entry name" value="ZnF_C2HC"/>
    <property type="match status" value="2"/>
</dbReference>
<comment type="caution">
    <text evidence="12">The sequence shown here is derived from an EMBL/GenBank/DDBJ whole genome shotgun (WGS) entry which is preliminary data.</text>
</comment>
<dbReference type="Gene3D" id="3.30.70.270">
    <property type="match status" value="1"/>
</dbReference>
<feature type="coiled-coil region" evidence="9">
    <location>
        <begin position="2692"/>
        <end position="2719"/>
    </location>
</feature>
<evidence type="ECO:0000256" key="6">
    <source>
        <dbReference type="ARBA" id="ARBA00022759"/>
    </source>
</evidence>
<keyword evidence="3" id="KW-0548">Nucleotidyltransferase</keyword>
<evidence type="ECO:0000256" key="5">
    <source>
        <dbReference type="ARBA" id="ARBA00022750"/>
    </source>
</evidence>
<dbReference type="GO" id="GO:0015074">
    <property type="term" value="P:DNA integration"/>
    <property type="evidence" value="ECO:0007669"/>
    <property type="project" value="InterPro"/>
</dbReference>